<dbReference type="STRING" id="1212491.LFA_0346"/>
<dbReference type="PANTHER" id="PTHR37946">
    <property type="entry name" value="SLL1969 PROTEIN"/>
    <property type="match status" value="1"/>
</dbReference>
<keyword evidence="4" id="KW-1185">Reference proteome</keyword>
<feature type="domain" description="DUF676" evidence="2">
    <location>
        <begin position="115"/>
        <end position="204"/>
    </location>
</feature>
<dbReference type="AlphaFoldDB" id="A0A098G1F4"/>
<dbReference type="Gene3D" id="3.40.50.1820">
    <property type="entry name" value="alpha/beta hydrolase"/>
    <property type="match status" value="1"/>
</dbReference>
<dbReference type="Pfam" id="PF05057">
    <property type="entry name" value="DUF676"/>
    <property type="match status" value="1"/>
</dbReference>
<proteinExistence type="predicted"/>
<dbReference type="HOGENOM" id="CLU_075528_0_0_6"/>
<evidence type="ECO:0000259" key="2">
    <source>
        <dbReference type="Pfam" id="PF05057"/>
    </source>
</evidence>
<protein>
    <submittedName>
        <fullName evidence="3">Lipase B (Modular protein)</fullName>
    </submittedName>
</protein>
<keyword evidence="1" id="KW-0472">Membrane</keyword>
<dbReference type="Proteomes" id="UP000032430">
    <property type="component" value="Chromosome I"/>
</dbReference>
<dbReference type="SUPFAM" id="SSF53474">
    <property type="entry name" value="alpha/beta-Hydrolases"/>
    <property type="match status" value="1"/>
</dbReference>
<sequence>MAGNCFIDSVLESSCDFRVHSGSALRVYLHFLLHSEFGTRSIEKTINYKDIFLQATYKGVTLNQSINKDFFLKFLLILFFSIVGITQAFALLPNHQLQTKASSSSLHTQAQHRGEIIVLIHGLMRTYMSMGPLKSYFEKQGYTVYYYKYTSARYSIHEHAVDLNQYIVKLLAENPGAKIHFITHSLGGVIIREALGRLPKEQLKNVDSVVMLAPPNQGSALAKFSVKVLPMLNYFVKPLAELSSDQAAYVHHVPIPNIKIGIIAGRFDAKVPPSSARLDGYPEPVVVNATHTFIMNHARTKELIKRFLESGSFEENKKS</sequence>
<dbReference type="InterPro" id="IPR007751">
    <property type="entry name" value="DUF676_lipase-like"/>
</dbReference>
<name>A0A098G1F4_9GAMM</name>
<keyword evidence="1" id="KW-0812">Transmembrane</keyword>
<dbReference type="PANTHER" id="PTHR37946:SF1">
    <property type="entry name" value="SLL1969 PROTEIN"/>
    <property type="match status" value="1"/>
</dbReference>
<feature type="transmembrane region" description="Helical" evidence="1">
    <location>
        <begin position="70"/>
        <end position="92"/>
    </location>
</feature>
<organism evidence="3 4">
    <name type="scientific">Legionella fallonii LLAP-10</name>
    <dbReference type="NCBI Taxonomy" id="1212491"/>
    <lineage>
        <taxon>Bacteria</taxon>
        <taxon>Pseudomonadati</taxon>
        <taxon>Pseudomonadota</taxon>
        <taxon>Gammaproteobacteria</taxon>
        <taxon>Legionellales</taxon>
        <taxon>Legionellaceae</taxon>
        <taxon>Legionella</taxon>
    </lineage>
</organism>
<gene>
    <name evidence="3" type="ORF">LFA_0346</name>
</gene>
<dbReference type="EMBL" id="LN614827">
    <property type="protein sequence ID" value="CEG55816.1"/>
    <property type="molecule type" value="Genomic_DNA"/>
</dbReference>
<accession>A0A098G1F4</accession>
<keyword evidence="1" id="KW-1133">Transmembrane helix</keyword>
<dbReference type="KEGG" id="lfa:LFA_0346"/>
<dbReference type="InterPro" id="IPR029058">
    <property type="entry name" value="AB_hydrolase_fold"/>
</dbReference>
<evidence type="ECO:0000256" key="1">
    <source>
        <dbReference type="SAM" id="Phobius"/>
    </source>
</evidence>
<evidence type="ECO:0000313" key="4">
    <source>
        <dbReference type="Proteomes" id="UP000032430"/>
    </source>
</evidence>
<reference evidence="4" key="1">
    <citation type="submission" date="2014-09" db="EMBL/GenBank/DDBJ databases">
        <authorList>
            <person name="Gomez-Valero L."/>
        </authorList>
    </citation>
    <scope>NUCLEOTIDE SEQUENCE [LARGE SCALE GENOMIC DNA]</scope>
    <source>
        <strain evidence="4">ATCC700992</strain>
    </source>
</reference>
<evidence type="ECO:0000313" key="3">
    <source>
        <dbReference type="EMBL" id="CEG55816.1"/>
    </source>
</evidence>